<dbReference type="AlphaFoldDB" id="A0A9Q4KSW1"/>
<feature type="domain" description="Flavodoxin-like" evidence="1">
    <location>
        <begin position="6"/>
        <end position="113"/>
    </location>
</feature>
<proteinExistence type="predicted"/>
<dbReference type="Gene3D" id="3.40.50.360">
    <property type="match status" value="1"/>
</dbReference>
<evidence type="ECO:0000313" key="2">
    <source>
        <dbReference type="EMBL" id="MDE4908162.1"/>
    </source>
</evidence>
<sequence length="166" mass="17390">MAITTIFYSYSGVTRGIAEKIRSECGGELVEVEVVKPYSTIIAYSKGCYRAMRGEPDVIRPSAIDVSGSDLIVIGTPVWAFRASPAINGAVEALTGCVGKTAILFATCGADAKDTIPHLAEALKAKGVDVKESFEFDKKGVEDKDQIDALIAAVKSAGGVETQTAA</sequence>
<comment type="caution">
    <text evidence="2">The sequence shown here is derived from an EMBL/GenBank/DDBJ whole genome shotgun (WGS) entry which is preliminary data.</text>
</comment>
<reference evidence="2" key="1">
    <citation type="submission" date="2022-01" db="EMBL/GenBank/DDBJ databases">
        <title>Draft genome of Methanogenium marinum DSM 15558.</title>
        <authorList>
            <person name="Chen S.-C."/>
            <person name="You Y.-T."/>
        </authorList>
    </citation>
    <scope>NUCLEOTIDE SEQUENCE</scope>
    <source>
        <strain evidence="2">DSM 15558</strain>
    </source>
</reference>
<protein>
    <submittedName>
        <fullName evidence="2">ArsR family transcriptional regulator</fullName>
    </submittedName>
</protein>
<dbReference type="Pfam" id="PF12682">
    <property type="entry name" value="Flavodoxin_4"/>
    <property type="match status" value="1"/>
</dbReference>
<dbReference type="RefSeq" id="WP_274924796.1">
    <property type="nucleotide sequence ID" value="NZ_JAKELO010000002.1"/>
</dbReference>
<evidence type="ECO:0000313" key="3">
    <source>
        <dbReference type="Proteomes" id="UP001143747"/>
    </source>
</evidence>
<dbReference type="InterPro" id="IPR029039">
    <property type="entry name" value="Flavoprotein-like_sf"/>
</dbReference>
<dbReference type="SUPFAM" id="SSF52218">
    <property type="entry name" value="Flavoproteins"/>
    <property type="match status" value="1"/>
</dbReference>
<dbReference type="GO" id="GO:0010181">
    <property type="term" value="F:FMN binding"/>
    <property type="evidence" value="ECO:0007669"/>
    <property type="project" value="InterPro"/>
</dbReference>
<dbReference type="InterPro" id="IPR008254">
    <property type="entry name" value="Flavodoxin/NO_synth"/>
</dbReference>
<name>A0A9Q4KSW1_9EURY</name>
<dbReference type="EMBL" id="JAKELO010000002">
    <property type="protein sequence ID" value="MDE4908162.1"/>
    <property type="molecule type" value="Genomic_DNA"/>
</dbReference>
<dbReference type="Proteomes" id="UP001143747">
    <property type="component" value="Unassembled WGS sequence"/>
</dbReference>
<evidence type="ECO:0000259" key="1">
    <source>
        <dbReference type="Pfam" id="PF12682"/>
    </source>
</evidence>
<organism evidence="2 3">
    <name type="scientific">Methanogenium marinum</name>
    <dbReference type="NCBI Taxonomy" id="348610"/>
    <lineage>
        <taxon>Archaea</taxon>
        <taxon>Methanobacteriati</taxon>
        <taxon>Methanobacteriota</taxon>
        <taxon>Stenosarchaea group</taxon>
        <taxon>Methanomicrobia</taxon>
        <taxon>Methanomicrobiales</taxon>
        <taxon>Methanomicrobiaceae</taxon>
        <taxon>Methanogenium</taxon>
    </lineage>
</organism>
<gene>
    <name evidence="2" type="ORF">L0665_06010</name>
</gene>
<accession>A0A9Q4KSW1</accession>
<keyword evidence="3" id="KW-1185">Reference proteome</keyword>